<feature type="transmembrane region" description="Helical" evidence="1">
    <location>
        <begin position="56"/>
        <end position="76"/>
    </location>
</feature>
<dbReference type="AlphaFoldDB" id="A0A7W6PSX7"/>
<evidence type="ECO:0000313" key="3">
    <source>
        <dbReference type="Proteomes" id="UP000519897"/>
    </source>
</evidence>
<organism evidence="2 3">
    <name type="scientific">Rhizobium rhizoryzae</name>
    <dbReference type="NCBI Taxonomy" id="451876"/>
    <lineage>
        <taxon>Bacteria</taxon>
        <taxon>Pseudomonadati</taxon>
        <taxon>Pseudomonadota</taxon>
        <taxon>Alphaproteobacteria</taxon>
        <taxon>Hyphomicrobiales</taxon>
        <taxon>Rhizobiaceae</taxon>
        <taxon>Rhizobium/Agrobacterium group</taxon>
        <taxon>Rhizobium</taxon>
    </lineage>
</organism>
<protein>
    <submittedName>
        <fullName evidence="2">F0F1-type ATP synthase assembly protein I</fullName>
    </submittedName>
</protein>
<sequence>MLNPLDWLNASEGIYKRAGGVGLTLAVISGTLFFGFETEFLDKQPLDGLPYFFTKLVFWGSIGILLVGLVTSLLQIMRHGGKSIQTLLADRAARRTEIRLLRENTNLIDAETCLRLWTFMESPSGRFLSDGYNRATIQLLRAKFIEKESGDTTVYTYPGEHLKVTDAAMDATVRRAVELRVEASFPNATISEERRIYYIRSLPLRYVGHAN</sequence>
<keyword evidence="1" id="KW-0812">Transmembrane</keyword>
<keyword evidence="1" id="KW-1133">Transmembrane helix</keyword>
<name>A0A7W6PSX7_9HYPH</name>
<dbReference type="EMBL" id="JACIEC010000016">
    <property type="protein sequence ID" value="MBB4146008.1"/>
    <property type="molecule type" value="Genomic_DNA"/>
</dbReference>
<dbReference type="RefSeq" id="WP_165137758.1">
    <property type="nucleotide sequence ID" value="NZ_CP049252.1"/>
</dbReference>
<dbReference type="Proteomes" id="UP000519897">
    <property type="component" value="Unassembled WGS sequence"/>
</dbReference>
<evidence type="ECO:0000256" key="1">
    <source>
        <dbReference type="SAM" id="Phobius"/>
    </source>
</evidence>
<gene>
    <name evidence="2" type="ORF">GGQ72_004577</name>
</gene>
<comment type="caution">
    <text evidence="2">The sequence shown here is derived from an EMBL/GenBank/DDBJ whole genome shotgun (WGS) entry which is preliminary data.</text>
</comment>
<feature type="transmembrane region" description="Helical" evidence="1">
    <location>
        <begin position="18"/>
        <end position="36"/>
    </location>
</feature>
<reference evidence="2 3" key="1">
    <citation type="submission" date="2020-08" db="EMBL/GenBank/DDBJ databases">
        <title>Genomic Encyclopedia of Type Strains, Phase IV (KMG-IV): sequencing the most valuable type-strain genomes for metagenomic binning, comparative biology and taxonomic classification.</title>
        <authorList>
            <person name="Goeker M."/>
        </authorList>
    </citation>
    <scope>NUCLEOTIDE SEQUENCE [LARGE SCALE GENOMIC DNA]</scope>
    <source>
        <strain evidence="2 3">DSM 29514</strain>
    </source>
</reference>
<accession>A0A7W6PSX7</accession>
<proteinExistence type="predicted"/>
<evidence type="ECO:0000313" key="2">
    <source>
        <dbReference type="EMBL" id="MBB4146008.1"/>
    </source>
</evidence>
<keyword evidence="3" id="KW-1185">Reference proteome</keyword>
<keyword evidence="1" id="KW-0472">Membrane</keyword>